<organism evidence="9 10">
    <name type="scientific">Ogataea philodendri</name>
    <dbReference type="NCBI Taxonomy" id="1378263"/>
    <lineage>
        <taxon>Eukaryota</taxon>
        <taxon>Fungi</taxon>
        <taxon>Dikarya</taxon>
        <taxon>Ascomycota</taxon>
        <taxon>Saccharomycotina</taxon>
        <taxon>Pichiomycetes</taxon>
        <taxon>Pichiales</taxon>
        <taxon>Pichiaceae</taxon>
        <taxon>Ogataea</taxon>
    </lineage>
</organism>
<dbReference type="SMART" id="SM00451">
    <property type="entry name" value="ZnF_U1"/>
    <property type="match status" value="2"/>
</dbReference>
<evidence type="ECO:0000256" key="2">
    <source>
        <dbReference type="ARBA" id="ARBA00008776"/>
    </source>
</evidence>
<dbReference type="PROSITE" id="PS50171">
    <property type="entry name" value="ZF_MATRIN"/>
    <property type="match status" value="1"/>
</dbReference>
<dbReference type="Pfam" id="PF12874">
    <property type="entry name" value="zf-met"/>
    <property type="match status" value="1"/>
</dbReference>
<protein>
    <recommendedName>
        <fullName evidence="8">Matrin-type domain-containing protein</fullName>
    </recommendedName>
</protein>
<feature type="region of interest" description="Disordered" evidence="7">
    <location>
        <begin position="25"/>
        <end position="44"/>
    </location>
</feature>
<reference evidence="9" key="1">
    <citation type="journal article" date="2021" name="Open Biol.">
        <title>Shared evolutionary footprints suggest mitochondrial oxidative damage underlies multiple complex I losses in fungi.</title>
        <authorList>
            <person name="Schikora-Tamarit M.A."/>
            <person name="Marcet-Houben M."/>
            <person name="Nosek J."/>
            <person name="Gabaldon T."/>
        </authorList>
    </citation>
    <scope>NUCLEOTIDE SEQUENCE</scope>
    <source>
        <strain evidence="9">CBS6075</strain>
    </source>
</reference>
<keyword evidence="6" id="KW-0539">Nucleus</keyword>
<gene>
    <name evidence="9" type="ORF">OGAPHI_002283</name>
</gene>
<evidence type="ECO:0000313" key="10">
    <source>
        <dbReference type="Proteomes" id="UP000769157"/>
    </source>
</evidence>
<sequence length="490" mass="57756">MSLEEKRTILEELERIEQAVSQRFERDPEIYRPSSSDIPLLSSKTKRPYPQTLLQRHEIKQFLQRYQAQREKLLNFNEDHDRNKHMDDFDKLYRVTVEKHNRINQLGLNANEIEEADAHKFELFTSSDELSDTKRRRILSRYSKGLKITNIYSPNEGLGKFLDLKDLYRTWSSLPKHKPTNTDMPPTYKDYLGKIQDFYDENYDKGSSEYQLYIQQLADYLRSYYIKLHPLKSTDLEIESIRKEFSCKVELEDSSVYCLICQKKFTKESVYSSHLNGKKHTKNATKSQVISVAESEYLATRLLKLLNKQLNATILEVDRFEGLSSRERQIELRETQNLSDYEYDTIDEQETSKPSEGNEYAQGKFDDVSNFPIGPDGKPMPLWLWKLKGLDMEYSCEICGNALIKGREVFQNHFKEERHLQGLRMLGVVEDFNAFKDLDRIDDVLKLLEFLMKKKRNDIQYRDDGVEIEDSEGNVMSKKVYDQLKKQGLL</sequence>
<evidence type="ECO:0000256" key="1">
    <source>
        <dbReference type="ARBA" id="ARBA00004123"/>
    </source>
</evidence>
<comment type="similarity">
    <text evidence="2">Belongs to the SF3A3 family.</text>
</comment>
<accession>A0A9P8PBP4</accession>
<dbReference type="GeneID" id="70234250"/>
<evidence type="ECO:0000259" key="8">
    <source>
        <dbReference type="PROSITE" id="PS50171"/>
    </source>
</evidence>
<evidence type="ECO:0000256" key="3">
    <source>
        <dbReference type="ARBA" id="ARBA00022723"/>
    </source>
</evidence>
<dbReference type="RefSeq" id="XP_046062943.1">
    <property type="nucleotide sequence ID" value="XM_046203136.1"/>
</dbReference>
<dbReference type="GO" id="GO:0000398">
    <property type="term" value="P:mRNA splicing, via spliceosome"/>
    <property type="evidence" value="ECO:0007669"/>
    <property type="project" value="InterPro"/>
</dbReference>
<dbReference type="InterPro" id="IPR000690">
    <property type="entry name" value="Matrin/U1-C_Znf_C2H2"/>
</dbReference>
<feature type="domain" description="Matrin-type" evidence="8">
    <location>
        <begin position="394"/>
        <end position="425"/>
    </location>
</feature>
<dbReference type="GO" id="GO:0005681">
    <property type="term" value="C:spliceosomal complex"/>
    <property type="evidence" value="ECO:0007669"/>
    <property type="project" value="InterPro"/>
</dbReference>
<dbReference type="Proteomes" id="UP000769157">
    <property type="component" value="Unassembled WGS sequence"/>
</dbReference>
<dbReference type="Pfam" id="PF11931">
    <property type="entry name" value="SF3a60_Prp9_C"/>
    <property type="match status" value="1"/>
</dbReference>
<evidence type="ECO:0000256" key="5">
    <source>
        <dbReference type="ARBA" id="ARBA00022833"/>
    </source>
</evidence>
<dbReference type="SUPFAM" id="SSF57667">
    <property type="entry name" value="beta-beta-alpha zinc fingers"/>
    <property type="match status" value="1"/>
</dbReference>
<comment type="caution">
    <text evidence="9">The sequence shown here is derived from an EMBL/GenBank/DDBJ whole genome shotgun (WGS) entry which is preliminary data.</text>
</comment>
<evidence type="ECO:0000256" key="7">
    <source>
        <dbReference type="SAM" id="MobiDB-lite"/>
    </source>
</evidence>
<dbReference type="Gene3D" id="3.30.160.60">
    <property type="entry name" value="Classic Zinc Finger"/>
    <property type="match status" value="1"/>
</dbReference>
<keyword evidence="5" id="KW-0862">Zinc</keyword>
<keyword evidence="10" id="KW-1185">Reference proteome</keyword>
<dbReference type="OrthoDB" id="2160351at2759"/>
<dbReference type="EMBL" id="JAEUBE010000158">
    <property type="protein sequence ID" value="KAH3668529.1"/>
    <property type="molecule type" value="Genomic_DNA"/>
</dbReference>
<dbReference type="InterPro" id="IPR003604">
    <property type="entry name" value="Matrin/U1-like-C_Znf_C2H2"/>
</dbReference>
<evidence type="ECO:0000256" key="4">
    <source>
        <dbReference type="ARBA" id="ARBA00022771"/>
    </source>
</evidence>
<dbReference type="InterPro" id="IPR024598">
    <property type="entry name" value="SF3a60/Prp9_C"/>
</dbReference>
<comment type="subcellular location">
    <subcellularLocation>
        <location evidence="1">Nucleus</location>
    </subcellularLocation>
</comment>
<evidence type="ECO:0000313" key="9">
    <source>
        <dbReference type="EMBL" id="KAH3668529.1"/>
    </source>
</evidence>
<dbReference type="PROSITE" id="PS00028">
    <property type="entry name" value="ZINC_FINGER_C2H2_1"/>
    <property type="match status" value="1"/>
</dbReference>
<dbReference type="InterPro" id="IPR013087">
    <property type="entry name" value="Znf_C2H2_type"/>
</dbReference>
<name>A0A9P8PBP4_9ASCO</name>
<dbReference type="GO" id="GO:0008270">
    <property type="term" value="F:zinc ion binding"/>
    <property type="evidence" value="ECO:0007669"/>
    <property type="project" value="UniProtKB-KW"/>
</dbReference>
<dbReference type="Pfam" id="PF16958">
    <property type="entry name" value="PRP9_N"/>
    <property type="match status" value="1"/>
</dbReference>
<dbReference type="PANTHER" id="PTHR12786">
    <property type="entry name" value="SPLICING FACTOR SF3A-RELATED"/>
    <property type="match status" value="1"/>
</dbReference>
<dbReference type="InterPro" id="IPR031590">
    <property type="entry name" value="PRP9_N"/>
</dbReference>
<dbReference type="Pfam" id="PF16837">
    <property type="entry name" value="SF3A3"/>
    <property type="match status" value="1"/>
</dbReference>
<keyword evidence="4" id="KW-0863">Zinc-finger</keyword>
<keyword evidence="3" id="KW-0479">Metal-binding</keyword>
<reference evidence="9" key="2">
    <citation type="submission" date="2021-01" db="EMBL/GenBank/DDBJ databases">
        <authorList>
            <person name="Schikora-Tamarit M.A."/>
        </authorList>
    </citation>
    <scope>NUCLEOTIDE SEQUENCE</scope>
    <source>
        <strain evidence="9">CBS6075</strain>
    </source>
</reference>
<dbReference type="InterPro" id="IPR036236">
    <property type="entry name" value="Znf_C2H2_sf"/>
</dbReference>
<dbReference type="AlphaFoldDB" id="A0A9P8PBP4"/>
<dbReference type="InterPro" id="IPR051421">
    <property type="entry name" value="RNA_Proc_DNA_Dmg_Regulator"/>
</dbReference>
<dbReference type="GO" id="GO:0003723">
    <property type="term" value="F:RNA binding"/>
    <property type="evidence" value="ECO:0007669"/>
    <property type="project" value="InterPro"/>
</dbReference>
<dbReference type="PANTHER" id="PTHR12786:SF2">
    <property type="entry name" value="SPLICING FACTOR 3A SUBUNIT 3"/>
    <property type="match status" value="1"/>
</dbReference>
<evidence type="ECO:0000256" key="6">
    <source>
        <dbReference type="ARBA" id="ARBA00023242"/>
    </source>
</evidence>
<dbReference type="InterPro" id="IPR031774">
    <property type="entry name" value="SF3A3_dom"/>
</dbReference>
<proteinExistence type="inferred from homology"/>